<dbReference type="SUPFAM" id="SSF56719">
    <property type="entry name" value="Type II DNA topoisomerase"/>
    <property type="match status" value="1"/>
</dbReference>
<dbReference type="CDD" id="cd01030">
    <property type="entry name" value="TOPRIM_TopoIIA_like"/>
    <property type="match status" value="1"/>
</dbReference>
<dbReference type="Gene3D" id="3.30.565.10">
    <property type="entry name" value="Histidine kinase-like ATPase, C-terminal domain"/>
    <property type="match status" value="1"/>
</dbReference>
<dbReference type="GO" id="GO:0003918">
    <property type="term" value="F:DNA topoisomerase type II (double strand cut, ATP-hydrolyzing) activity"/>
    <property type="evidence" value="ECO:0007669"/>
    <property type="project" value="UniProtKB-EC"/>
</dbReference>
<keyword evidence="5" id="KW-0547">Nucleotide-binding</keyword>
<dbReference type="FunFam" id="3.40.50.670:FF:000006">
    <property type="entry name" value="DNA topoisomerase (ATP-hydrolyzing)"/>
    <property type="match status" value="1"/>
</dbReference>
<evidence type="ECO:0000256" key="11">
    <source>
        <dbReference type="ARBA" id="ARBA00063644"/>
    </source>
</evidence>
<dbReference type="Proteomes" id="UP000183658">
    <property type="component" value="Unassembled WGS sequence"/>
</dbReference>
<evidence type="ECO:0000256" key="7">
    <source>
        <dbReference type="ARBA" id="ARBA00022842"/>
    </source>
</evidence>
<dbReference type="SMART" id="SM00387">
    <property type="entry name" value="HATPase_c"/>
    <property type="match status" value="1"/>
</dbReference>
<dbReference type="PROSITE" id="PS50880">
    <property type="entry name" value="TOPRIM"/>
    <property type="match status" value="1"/>
</dbReference>
<feature type="domain" description="Toprim" evidence="12">
    <location>
        <begin position="410"/>
        <end position="520"/>
    </location>
</feature>
<protein>
    <recommendedName>
        <fullName evidence="3">DNA topoisomerase (ATP-hydrolyzing)</fullName>
        <ecNumber evidence="3">5.6.2.2</ecNumber>
    </recommendedName>
</protein>
<evidence type="ECO:0000256" key="1">
    <source>
        <dbReference type="ARBA" id="ARBA00000185"/>
    </source>
</evidence>
<dbReference type="InterPro" id="IPR002288">
    <property type="entry name" value="DNA_gyrase_B_C"/>
</dbReference>
<accession>A0A1H9K360</accession>
<dbReference type="InterPro" id="IPR036890">
    <property type="entry name" value="HATPase_C_sf"/>
</dbReference>
<dbReference type="FunFam" id="3.30.565.10:FF:000063">
    <property type="entry name" value="DNA topoisomerase (ATP-hydrolyzing)"/>
    <property type="match status" value="1"/>
</dbReference>
<dbReference type="PANTHER" id="PTHR45866:SF2">
    <property type="entry name" value="DNA TOPOISOMERASE (ATP-HYDROLYZING)"/>
    <property type="match status" value="1"/>
</dbReference>
<comment type="subunit">
    <text evidence="11">Heterotetramer composed of ParC and ParE.</text>
</comment>
<dbReference type="Pfam" id="PF02518">
    <property type="entry name" value="HATPase_c"/>
    <property type="match status" value="1"/>
</dbReference>
<evidence type="ECO:0000256" key="4">
    <source>
        <dbReference type="ARBA" id="ARBA00022723"/>
    </source>
</evidence>
<dbReference type="InterPro" id="IPR000565">
    <property type="entry name" value="Topo_IIA_B"/>
</dbReference>
<dbReference type="OrthoDB" id="9802808at2"/>
<dbReference type="InterPro" id="IPR013506">
    <property type="entry name" value="Topo_IIA_bsu_dom2"/>
</dbReference>
<dbReference type="EMBL" id="FOFZ01000005">
    <property type="protein sequence ID" value="SEQ93417.1"/>
    <property type="molecule type" value="Genomic_DNA"/>
</dbReference>
<dbReference type="Pfam" id="PF01751">
    <property type="entry name" value="Toprim"/>
    <property type="match status" value="1"/>
</dbReference>
<dbReference type="InterPro" id="IPR014721">
    <property type="entry name" value="Ribsml_uS5_D2-typ_fold_subgr"/>
</dbReference>
<evidence type="ECO:0000256" key="5">
    <source>
        <dbReference type="ARBA" id="ARBA00022741"/>
    </source>
</evidence>
<gene>
    <name evidence="13" type="ORF">SAMN05444355_105145</name>
</gene>
<evidence type="ECO:0000256" key="8">
    <source>
        <dbReference type="ARBA" id="ARBA00023029"/>
    </source>
</evidence>
<dbReference type="Gene3D" id="3.30.230.10">
    <property type="match status" value="1"/>
</dbReference>
<keyword evidence="6" id="KW-0067">ATP-binding</keyword>
<dbReference type="AlphaFoldDB" id="A0A1H9K360"/>
<dbReference type="Gene3D" id="3.40.50.670">
    <property type="match status" value="1"/>
</dbReference>
<reference evidence="14" key="1">
    <citation type="submission" date="2016-10" db="EMBL/GenBank/DDBJ databases">
        <authorList>
            <person name="Varghese N."/>
            <person name="Submissions S."/>
        </authorList>
    </citation>
    <scope>NUCLEOTIDE SEQUENCE [LARGE SCALE GENOMIC DNA]</scope>
    <source>
        <strain evidence="14">DSM 15719</strain>
    </source>
</reference>
<dbReference type="GO" id="GO:0003677">
    <property type="term" value="F:DNA binding"/>
    <property type="evidence" value="ECO:0007669"/>
    <property type="project" value="UniProtKB-KW"/>
</dbReference>
<dbReference type="Pfam" id="PF00204">
    <property type="entry name" value="DNA_gyraseB"/>
    <property type="match status" value="1"/>
</dbReference>
<evidence type="ECO:0000256" key="9">
    <source>
        <dbReference type="ARBA" id="ARBA00023125"/>
    </source>
</evidence>
<keyword evidence="4" id="KW-0479">Metal-binding</keyword>
<dbReference type="GO" id="GO:0046872">
    <property type="term" value="F:metal ion binding"/>
    <property type="evidence" value="ECO:0007669"/>
    <property type="project" value="UniProtKB-KW"/>
</dbReference>
<evidence type="ECO:0000313" key="13">
    <source>
        <dbReference type="EMBL" id="SEQ93417.1"/>
    </source>
</evidence>
<dbReference type="InterPro" id="IPR003594">
    <property type="entry name" value="HATPase_dom"/>
</dbReference>
<dbReference type="InterPro" id="IPR013760">
    <property type="entry name" value="Topo_IIA-like_dom_sf"/>
</dbReference>
<evidence type="ECO:0000256" key="3">
    <source>
        <dbReference type="ARBA" id="ARBA00012895"/>
    </source>
</evidence>
<evidence type="ECO:0000256" key="10">
    <source>
        <dbReference type="ARBA" id="ARBA00023235"/>
    </source>
</evidence>
<keyword evidence="9" id="KW-0238">DNA-binding</keyword>
<evidence type="ECO:0000256" key="2">
    <source>
        <dbReference type="ARBA" id="ARBA00001946"/>
    </source>
</evidence>
<dbReference type="InterPro" id="IPR020568">
    <property type="entry name" value="Ribosomal_Su5_D2-typ_SF"/>
</dbReference>
<dbReference type="InterPro" id="IPR001241">
    <property type="entry name" value="Topo_IIA"/>
</dbReference>
<dbReference type="SMART" id="SM00433">
    <property type="entry name" value="TOP2c"/>
    <property type="match status" value="1"/>
</dbReference>
<dbReference type="SUPFAM" id="SSF54211">
    <property type="entry name" value="Ribosomal protein S5 domain 2-like"/>
    <property type="match status" value="1"/>
</dbReference>
<evidence type="ECO:0000313" key="14">
    <source>
        <dbReference type="Proteomes" id="UP000183658"/>
    </source>
</evidence>
<dbReference type="PROSITE" id="PS00177">
    <property type="entry name" value="TOPOISOMERASE_II"/>
    <property type="match status" value="1"/>
</dbReference>
<comment type="catalytic activity">
    <reaction evidence="1">
        <text>ATP-dependent breakage, passage and rejoining of double-stranded DNA.</text>
        <dbReference type="EC" id="5.6.2.2"/>
    </reaction>
</comment>
<keyword evidence="7" id="KW-0460">Magnesium</keyword>
<keyword evidence="8" id="KW-0799">Topoisomerase</keyword>
<dbReference type="PANTHER" id="PTHR45866">
    <property type="entry name" value="DNA GYRASE/TOPOISOMERASE SUBUNIT B"/>
    <property type="match status" value="1"/>
</dbReference>
<evidence type="ECO:0000259" key="12">
    <source>
        <dbReference type="PROSITE" id="PS50880"/>
    </source>
</evidence>
<dbReference type="Pfam" id="PF00986">
    <property type="entry name" value="DNA_gyraseB_C"/>
    <property type="match status" value="1"/>
</dbReference>
<comment type="cofactor">
    <cofactor evidence="2">
        <name>Mg(2+)</name>
        <dbReference type="ChEBI" id="CHEBI:18420"/>
    </cofactor>
</comment>
<dbReference type="PRINTS" id="PR01159">
    <property type="entry name" value="DNAGYRASEB"/>
</dbReference>
<dbReference type="GO" id="GO:0006265">
    <property type="term" value="P:DNA topological change"/>
    <property type="evidence" value="ECO:0007669"/>
    <property type="project" value="InterPro"/>
</dbReference>
<name>A0A1H9K360_FLAFI</name>
<keyword evidence="10 13" id="KW-0413">Isomerase</keyword>
<keyword evidence="14" id="KW-1185">Reference proteome</keyword>
<dbReference type="PRINTS" id="PR00418">
    <property type="entry name" value="TPI2FAMILY"/>
</dbReference>
<evidence type="ECO:0000256" key="6">
    <source>
        <dbReference type="ARBA" id="ARBA00022840"/>
    </source>
</evidence>
<sequence>MSDQNQYTEDNIRSLDWKEHIRMRPGMYIGKLGDGSSPDDGIYILLKEVLDNCIDEFVMGAGKTIEVTIKDKTVTVRDYGRGIPLGKVIDVVSKMNTGGKYDSLAFKKSVGLNGVGTKAVNALSHYFRVESVRDEKQKAAEFSAGNLMLEEDVIDTTKRKGTKVTFIPDEAIFKNYKYRYEYVIKMLKNYCYLNNGLTILFNGEKYFSENGLKDLLEETIHADDLEYPIIHLKGEDIEIALTHSKTQYSEEYHSFVNGQNTTQGGTHLAAYREAIVKTIREFYNKSFEASDVRKSIVSAVSIKVMEPVFESQTKTKLGSTDMGSEPGMPSVRTFVNDFVKTKLDNYLHKNTATADALLRKILQAERERKELSGIRKLAKDRAKKSNLHNKKLRDCRAHLTDTKNPRNLESTLFITEGDSASGSITKSRDVNTQAVFSLRGKPLNSYGMSKKIVYENEEFNLLQAALDIEDDMENLRYNNIVIATDADVDGMHIRLLLITFFLQFFPELIKDGHLYILQTPLFRVRNKKETIYCYSDEERKAAIEKLKPKPEITRFKGLGEISPDEFKNFIGDTIRLDPVMMDKNTSIEQLLSFYMGKNTPDRQEFIIKNLKVELDVIEAV</sequence>
<dbReference type="CDD" id="cd00822">
    <property type="entry name" value="TopoII_Trans_DNA_gyrase"/>
    <property type="match status" value="1"/>
</dbReference>
<dbReference type="InterPro" id="IPR006171">
    <property type="entry name" value="TOPRIM_dom"/>
</dbReference>
<dbReference type="RefSeq" id="WP_074723158.1">
    <property type="nucleotide sequence ID" value="NZ_CBCRVS010000004.1"/>
</dbReference>
<dbReference type="SUPFAM" id="SSF55874">
    <property type="entry name" value="ATPase domain of HSP90 chaperone/DNA topoisomerase II/histidine kinase"/>
    <property type="match status" value="1"/>
</dbReference>
<dbReference type="InterPro" id="IPR018522">
    <property type="entry name" value="TopoIIA_CS"/>
</dbReference>
<dbReference type="InterPro" id="IPR013759">
    <property type="entry name" value="Topo_IIA_B_C"/>
</dbReference>
<organism evidence="13 14">
    <name type="scientific">Flavobacterium frigoris</name>
    <dbReference type="NCBI Taxonomy" id="229204"/>
    <lineage>
        <taxon>Bacteria</taxon>
        <taxon>Pseudomonadati</taxon>
        <taxon>Bacteroidota</taxon>
        <taxon>Flavobacteriia</taxon>
        <taxon>Flavobacteriales</taxon>
        <taxon>Flavobacteriaceae</taxon>
        <taxon>Flavobacterium</taxon>
    </lineage>
</organism>
<dbReference type="EC" id="5.6.2.2" evidence="3"/>
<dbReference type="GO" id="GO:0005524">
    <property type="term" value="F:ATP binding"/>
    <property type="evidence" value="ECO:0007669"/>
    <property type="project" value="UniProtKB-KW"/>
</dbReference>
<proteinExistence type="predicted"/>